<evidence type="ECO:0000256" key="6">
    <source>
        <dbReference type="SAM" id="Phobius"/>
    </source>
</evidence>
<evidence type="ECO:0000313" key="8">
    <source>
        <dbReference type="Proteomes" id="UP000678393"/>
    </source>
</evidence>
<comment type="subcellular location">
    <subcellularLocation>
        <location evidence="1">Membrane</location>
        <topology evidence="1">Multi-pass membrane protein</topology>
    </subcellularLocation>
</comment>
<dbReference type="Proteomes" id="UP000678393">
    <property type="component" value="Unassembled WGS sequence"/>
</dbReference>
<evidence type="ECO:0000256" key="1">
    <source>
        <dbReference type="ARBA" id="ARBA00004141"/>
    </source>
</evidence>
<protein>
    <recommendedName>
        <fullName evidence="9">Solute carrier family 23 member 1</fullName>
    </recommendedName>
</protein>
<feature type="transmembrane region" description="Helical" evidence="6">
    <location>
        <begin position="6"/>
        <end position="24"/>
    </location>
</feature>
<feature type="transmembrane region" description="Helical" evidence="6">
    <location>
        <begin position="31"/>
        <end position="49"/>
    </location>
</feature>
<evidence type="ECO:0008006" key="9">
    <source>
        <dbReference type="Google" id="ProtNLM"/>
    </source>
</evidence>
<comment type="caution">
    <text evidence="7">The sequence shown here is derived from an EMBL/GenBank/DDBJ whole genome shotgun (WGS) entry which is preliminary data.</text>
</comment>
<dbReference type="OrthoDB" id="6148241at2759"/>
<evidence type="ECO:0000256" key="2">
    <source>
        <dbReference type="ARBA" id="ARBA00008821"/>
    </source>
</evidence>
<dbReference type="GO" id="GO:0022857">
    <property type="term" value="F:transmembrane transporter activity"/>
    <property type="evidence" value="ECO:0007669"/>
    <property type="project" value="InterPro"/>
</dbReference>
<keyword evidence="3 6" id="KW-0812">Transmembrane</keyword>
<feature type="transmembrane region" description="Helical" evidence="6">
    <location>
        <begin position="55"/>
        <end position="77"/>
    </location>
</feature>
<comment type="similarity">
    <text evidence="2">Belongs to the nucleobase:cation symporter-2 (NCS2) (TC 2.A.40) family.</text>
</comment>
<gene>
    <name evidence="7" type="ORF">CUNI_LOCUS1216</name>
</gene>
<organism evidence="7 8">
    <name type="scientific">Candidula unifasciata</name>
    <dbReference type="NCBI Taxonomy" id="100452"/>
    <lineage>
        <taxon>Eukaryota</taxon>
        <taxon>Metazoa</taxon>
        <taxon>Spiralia</taxon>
        <taxon>Lophotrochozoa</taxon>
        <taxon>Mollusca</taxon>
        <taxon>Gastropoda</taxon>
        <taxon>Heterobranchia</taxon>
        <taxon>Euthyneura</taxon>
        <taxon>Panpulmonata</taxon>
        <taxon>Eupulmonata</taxon>
        <taxon>Stylommatophora</taxon>
        <taxon>Helicina</taxon>
        <taxon>Helicoidea</taxon>
        <taxon>Geomitridae</taxon>
        <taxon>Candidula</taxon>
    </lineage>
</organism>
<evidence type="ECO:0000256" key="4">
    <source>
        <dbReference type="ARBA" id="ARBA00022989"/>
    </source>
</evidence>
<sequence>LQGALMVASVLALLAGFCGVVGFLMRFIGPLTIAPTITLISLSLFQTAADKGSTQWYICFMTIALVAIFSQYLRNIAIPFPCLKEPLHIFALFPVLLAVILSWVICVVLTETNALPSNSTEWGYAARTDTKINVLRQSSWFRFPYP</sequence>
<feature type="non-terminal residue" evidence="7">
    <location>
        <position position="1"/>
    </location>
</feature>
<feature type="transmembrane region" description="Helical" evidence="6">
    <location>
        <begin position="89"/>
        <end position="110"/>
    </location>
</feature>
<keyword evidence="4 6" id="KW-1133">Transmembrane helix</keyword>
<proteinExistence type="inferred from homology"/>
<dbReference type="InterPro" id="IPR006043">
    <property type="entry name" value="NCS2"/>
</dbReference>
<reference evidence="7" key="1">
    <citation type="submission" date="2021-04" db="EMBL/GenBank/DDBJ databases">
        <authorList>
            <consortium name="Molecular Ecology Group"/>
        </authorList>
    </citation>
    <scope>NUCLEOTIDE SEQUENCE</scope>
</reference>
<keyword evidence="5 6" id="KW-0472">Membrane</keyword>
<keyword evidence="8" id="KW-1185">Reference proteome</keyword>
<dbReference type="AlphaFoldDB" id="A0A8S3YGY5"/>
<evidence type="ECO:0000256" key="3">
    <source>
        <dbReference type="ARBA" id="ARBA00022692"/>
    </source>
</evidence>
<dbReference type="EMBL" id="CAJHNH020000147">
    <property type="protein sequence ID" value="CAG5115658.1"/>
    <property type="molecule type" value="Genomic_DNA"/>
</dbReference>
<dbReference type="GO" id="GO:0016020">
    <property type="term" value="C:membrane"/>
    <property type="evidence" value="ECO:0007669"/>
    <property type="project" value="UniProtKB-SubCell"/>
</dbReference>
<name>A0A8S3YGY5_9EUPU</name>
<feature type="non-terminal residue" evidence="7">
    <location>
        <position position="146"/>
    </location>
</feature>
<dbReference type="PANTHER" id="PTHR11119">
    <property type="entry name" value="XANTHINE-URACIL / VITAMIN C PERMEASE FAMILY MEMBER"/>
    <property type="match status" value="1"/>
</dbReference>
<evidence type="ECO:0000313" key="7">
    <source>
        <dbReference type="EMBL" id="CAG5115658.1"/>
    </source>
</evidence>
<dbReference type="Pfam" id="PF00860">
    <property type="entry name" value="Xan_ur_permease"/>
    <property type="match status" value="1"/>
</dbReference>
<evidence type="ECO:0000256" key="5">
    <source>
        <dbReference type="ARBA" id="ARBA00023136"/>
    </source>
</evidence>
<accession>A0A8S3YGY5</accession>